<dbReference type="GO" id="GO:0051539">
    <property type="term" value="F:4 iron, 4 sulfur cluster binding"/>
    <property type="evidence" value="ECO:0007669"/>
    <property type="project" value="UniProtKB-KW"/>
</dbReference>
<dbReference type="EMBL" id="DXFT01000020">
    <property type="protein sequence ID" value="HIX02688.1"/>
    <property type="molecule type" value="Genomic_DNA"/>
</dbReference>
<dbReference type="Pfam" id="PF12838">
    <property type="entry name" value="Fer4_7"/>
    <property type="match status" value="1"/>
</dbReference>
<dbReference type="InterPro" id="IPR050340">
    <property type="entry name" value="Cytosolic_Fe-S_CAF"/>
</dbReference>
<evidence type="ECO:0000256" key="4">
    <source>
        <dbReference type="ARBA" id="ARBA00023014"/>
    </source>
</evidence>
<keyword evidence="2" id="KW-0479">Metal-binding</keyword>
<dbReference type="AlphaFoldDB" id="A0A9D1UYN6"/>
<protein>
    <submittedName>
        <fullName evidence="7">4Fe-4S binding protein</fullName>
    </submittedName>
</protein>
<dbReference type="PROSITE" id="PS51656">
    <property type="entry name" value="4FE4S"/>
    <property type="match status" value="1"/>
</dbReference>
<evidence type="ECO:0000256" key="1">
    <source>
        <dbReference type="ARBA" id="ARBA00022485"/>
    </source>
</evidence>
<dbReference type="PROSITE" id="PS51379">
    <property type="entry name" value="4FE4S_FER_2"/>
    <property type="match status" value="2"/>
</dbReference>
<evidence type="ECO:0000256" key="3">
    <source>
        <dbReference type="ARBA" id="ARBA00023004"/>
    </source>
</evidence>
<dbReference type="SUPFAM" id="SSF54862">
    <property type="entry name" value="4Fe-4S ferredoxins"/>
    <property type="match status" value="1"/>
</dbReference>
<evidence type="ECO:0000256" key="2">
    <source>
        <dbReference type="ARBA" id="ARBA00022723"/>
    </source>
</evidence>
<dbReference type="Pfam" id="PF04060">
    <property type="entry name" value="FeS"/>
    <property type="match status" value="1"/>
</dbReference>
<evidence type="ECO:0000259" key="5">
    <source>
        <dbReference type="PROSITE" id="PS51379"/>
    </source>
</evidence>
<keyword evidence="3" id="KW-0408">Iron</keyword>
<feature type="domain" description="4Fe-4S" evidence="6">
    <location>
        <begin position="357"/>
        <end position="418"/>
    </location>
</feature>
<dbReference type="SUPFAM" id="SSF53920">
    <property type="entry name" value="Fe-only hydrogenase"/>
    <property type="match status" value="1"/>
</dbReference>
<evidence type="ECO:0000313" key="8">
    <source>
        <dbReference type="Proteomes" id="UP000824202"/>
    </source>
</evidence>
<feature type="domain" description="4Fe-4S ferredoxin-type" evidence="5">
    <location>
        <begin position="8"/>
        <end position="36"/>
    </location>
</feature>
<organism evidence="7 8">
    <name type="scientific">Candidatus Odoribacter faecigallinarum</name>
    <dbReference type="NCBI Taxonomy" id="2838706"/>
    <lineage>
        <taxon>Bacteria</taxon>
        <taxon>Pseudomonadati</taxon>
        <taxon>Bacteroidota</taxon>
        <taxon>Bacteroidia</taxon>
        <taxon>Bacteroidales</taxon>
        <taxon>Odoribacteraceae</taxon>
        <taxon>Odoribacter</taxon>
    </lineage>
</organism>
<proteinExistence type="predicted"/>
<dbReference type="InterPro" id="IPR017896">
    <property type="entry name" value="4Fe4S_Fe-S-bd"/>
</dbReference>
<dbReference type="InterPro" id="IPR017900">
    <property type="entry name" value="4Fe4S_Fe_S_CS"/>
</dbReference>
<dbReference type="Gene3D" id="3.30.70.20">
    <property type="match status" value="1"/>
</dbReference>
<dbReference type="GO" id="GO:0046872">
    <property type="term" value="F:metal ion binding"/>
    <property type="evidence" value="ECO:0007669"/>
    <property type="project" value="UniProtKB-KW"/>
</dbReference>
<reference evidence="7" key="2">
    <citation type="submission" date="2021-04" db="EMBL/GenBank/DDBJ databases">
        <authorList>
            <person name="Gilroy R."/>
        </authorList>
    </citation>
    <scope>NUCLEOTIDE SEQUENCE</scope>
    <source>
        <strain evidence="7">23274</strain>
    </source>
</reference>
<keyword evidence="1" id="KW-0004">4Fe-4S</keyword>
<dbReference type="Gene3D" id="3.40.950.10">
    <property type="entry name" value="Fe-only Hydrogenase (Larger Subunit), Chain L, domain 3"/>
    <property type="match status" value="1"/>
</dbReference>
<comment type="caution">
    <text evidence="7">The sequence shown here is derived from an EMBL/GenBank/DDBJ whole genome shotgun (WGS) entry which is preliminary data.</text>
</comment>
<dbReference type="InterPro" id="IPR009016">
    <property type="entry name" value="Fe_hydrogenase"/>
</dbReference>
<evidence type="ECO:0000259" key="6">
    <source>
        <dbReference type="PROSITE" id="PS51656"/>
    </source>
</evidence>
<keyword evidence="4" id="KW-0411">Iron-sulfur</keyword>
<dbReference type="PROSITE" id="PS00198">
    <property type="entry name" value="4FE4S_FER_1"/>
    <property type="match status" value="1"/>
</dbReference>
<dbReference type="InterPro" id="IPR004108">
    <property type="entry name" value="Fe_hydrogenase_lsu_C"/>
</dbReference>
<dbReference type="Pfam" id="PF02906">
    <property type="entry name" value="Fe_hyd_lg_C"/>
    <property type="match status" value="1"/>
</dbReference>
<dbReference type="InterPro" id="IPR007202">
    <property type="entry name" value="4Fe-4S_dom"/>
</dbReference>
<evidence type="ECO:0000313" key="7">
    <source>
        <dbReference type="EMBL" id="HIX02688.1"/>
    </source>
</evidence>
<gene>
    <name evidence="7" type="ORF">H9863_01035</name>
</gene>
<dbReference type="Proteomes" id="UP000824202">
    <property type="component" value="Unassembled WGS sequence"/>
</dbReference>
<accession>A0A9D1UYN6</accession>
<dbReference type="Gene3D" id="1.10.15.40">
    <property type="entry name" value="Electron transport complex subunit B, putative Fe-S cluster"/>
    <property type="match status" value="1"/>
</dbReference>
<sequence>MNHTTDLKPIYTEPENCQDCYKCVRECPVKAIQVEDNKAYIIEERCVYCGHCTQVCPTGAKKIRDGISRTKLLLGKQEKVILSLAPSWVSEFDDMEAPRLIAAIRQLGFAAVSETAIGAELVSSRVTEYLQSSAPGVYISSACPVVVEYVRKYSSQYAGSITPVLSPMLSHAKILKQHYGEEVKVVFAGPCICKKLEADRYRNLVEVAITFKDLKNWFERENIHPERLEPSAEDHFVPWSAGVGALYPFEGGMLPGIEGKKIAKMAFSDLYNIKEVLKNLDSKREKDSIFLELLACKGGCINGPAKLSQRSLALKRYSIENSLRRPAEGERDDLSGVDISARYVASPCHTPKYSEAEIVQALAAVGKTCPEDELNCSGCGYDSCRDFALAMLDGRAEENMCVSYMRKVAHDKATVLLQKIPAGVILVDKDLKVSDMNHFCANILGEETALIYEASPGLAGIQLEDVCPFADLFRTVLTTGKEISEKQIRDGEKVWLLSIYNIQPNRLVFGILQDLHEPFVRQEWMLEQTQEVIRKYMETVQQVACLLGENAAYTDATLRAVMNSVSSKAQIKTNQANHQKANHHE</sequence>
<feature type="domain" description="4Fe-4S ferredoxin-type" evidence="5">
    <location>
        <begin position="37"/>
        <end position="66"/>
    </location>
</feature>
<reference evidence="7" key="1">
    <citation type="journal article" date="2021" name="PeerJ">
        <title>Extensive microbial diversity within the chicken gut microbiome revealed by metagenomics and culture.</title>
        <authorList>
            <person name="Gilroy R."/>
            <person name="Ravi A."/>
            <person name="Getino M."/>
            <person name="Pursley I."/>
            <person name="Horton D.L."/>
            <person name="Alikhan N.F."/>
            <person name="Baker D."/>
            <person name="Gharbi K."/>
            <person name="Hall N."/>
            <person name="Watson M."/>
            <person name="Adriaenssens E.M."/>
            <person name="Foster-Nyarko E."/>
            <person name="Jarju S."/>
            <person name="Secka A."/>
            <person name="Antonio M."/>
            <person name="Oren A."/>
            <person name="Chaudhuri R.R."/>
            <person name="La Ragione R."/>
            <person name="Hildebrand F."/>
            <person name="Pallen M.J."/>
        </authorList>
    </citation>
    <scope>NUCLEOTIDE SEQUENCE</scope>
    <source>
        <strain evidence="7">23274</strain>
    </source>
</reference>
<name>A0A9D1UYN6_9BACT</name>
<dbReference type="PANTHER" id="PTHR11615">
    <property type="entry name" value="NITRATE, FORMATE, IRON DEHYDROGENASE"/>
    <property type="match status" value="1"/>
</dbReference>